<evidence type="ECO:0000259" key="6">
    <source>
        <dbReference type="Pfam" id="PF06397"/>
    </source>
</evidence>
<evidence type="ECO:0000256" key="1">
    <source>
        <dbReference type="ARBA" id="ARBA00022448"/>
    </source>
</evidence>
<protein>
    <recommendedName>
        <fullName evidence="6">Desulfoferrodoxin N-terminal domain-containing protein</fullName>
    </recommendedName>
</protein>
<sequence>MAKKAKKKVVKKTAKKTTKKVAKKKAETPKGPIYTCSVCGAEVMVTKECTCSPCDLVCCGQPMTKKE</sequence>
<keyword evidence="4" id="KW-0408">Iron</keyword>
<proteinExistence type="predicted"/>
<evidence type="ECO:0000256" key="2">
    <source>
        <dbReference type="ARBA" id="ARBA00022723"/>
    </source>
</evidence>
<dbReference type="Gene3D" id="2.20.28.100">
    <property type="entry name" value="Desulphoferrodoxin, N-terminal domain"/>
    <property type="match status" value="1"/>
</dbReference>
<organism evidence="7">
    <name type="scientific">candidate division WOR-3 bacterium</name>
    <dbReference type="NCBI Taxonomy" id="2052148"/>
    <lineage>
        <taxon>Bacteria</taxon>
        <taxon>Bacteria division WOR-3</taxon>
    </lineage>
</organism>
<evidence type="ECO:0000256" key="4">
    <source>
        <dbReference type="ARBA" id="ARBA00023004"/>
    </source>
</evidence>
<comment type="caution">
    <text evidence="7">The sequence shown here is derived from an EMBL/GenBank/DDBJ whole genome shotgun (WGS) entry which is preliminary data.</text>
</comment>
<dbReference type="EMBL" id="DSZH01000008">
    <property type="protein sequence ID" value="HGU46961.1"/>
    <property type="molecule type" value="Genomic_DNA"/>
</dbReference>
<evidence type="ECO:0000256" key="3">
    <source>
        <dbReference type="ARBA" id="ARBA00022982"/>
    </source>
</evidence>
<dbReference type="Pfam" id="PF06397">
    <property type="entry name" value="Desulfoferrod_N"/>
    <property type="match status" value="1"/>
</dbReference>
<name>A0A7C4S0R6_UNCW3</name>
<dbReference type="InterPro" id="IPR038094">
    <property type="entry name" value="Desulfoferrodoxin_N_sf"/>
</dbReference>
<feature type="region of interest" description="Disordered" evidence="5">
    <location>
        <begin position="1"/>
        <end position="21"/>
    </location>
</feature>
<dbReference type="AlphaFoldDB" id="A0A7C4S0R6"/>
<dbReference type="InterPro" id="IPR004462">
    <property type="entry name" value="Desulfoferrodoxin_N"/>
</dbReference>
<dbReference type="GO" id="GO:0005506">
    <property type="term" value="F:iron ion binding"/>
    <property type="evidence" value="ECO:0007669"/>
    <property type="project" value="InterPro"/>
</dbReference>
<feature type="domain" description="Desulfoferrodoxin N-terminal" evidence="6">
    <location>
        <begin position="30"/>
        <end position="65"/>
    </location>
</feature>
<evidence type="ECO:0000313" key="7">
    <source>
        <dbReference type="EMBL" id="HGU46961.1"/>
    </source>
</evidence>
<keyword evidence="3" id="KW-0249">Electron transport</keyword>
<keyword evidence="1" id="KW-0813">Transport</keyword>
<gene>
    <name evidence="7" type="ORF">ENT60_00160</name>
</gene>
<accession>A0A7C4S0R6</accession>
<reference evidence="7" key="1">
    <citation type="journal article" date="2020" name="mSystems">
        <title>Genome- and Community-Level Interaction Insights into Carbon Utilization and Element Cycling Functions of Hydrothermarchaeota in Hydrothermal Sediment.</title>
        <authorList>
            <person name="Zhou Z."/>
            <person name="Liu Y."/>
            <person name="Xu W."/>
            <person name="Pan J."/>
            <person name="Luo Z.H."/>
            <person name="Li M."/>
        </authorList>
    </citation>
    <scope>NUCLEOTIDE SEQUENCE [LARGE SCALE GENOMIC DNA]</scope>
    <source>
        <strain evidence="7">SpSt-594</strain>
    </source>
</reference>
<keyword evidence="2" id="KW-0479">Metal-binding</keyword>
<evidence type="ECO:0000256" key="5">
    <source>
        <dbReference type="SAM" id="MobiDB-lite"/>
    </source>
</evidence>